<dbReference type="Gene3D" id="3.90.320.10">
    <property type="match status" value="1"/>
</dbReference>
<protein>
    <recommendedName>
        <fullName evidence="2">PD-(D/E)XK endonuclease-like domain-containing protein</fullName>
    </recommendedName>
</protein>
<name>A0A0A0V4H5_9VIRU</name>
<accession>A0A0A0V4H5</accession>
<organism evidence="1">
    <name type="scientific">uncultured virus</name>
    <dbReference type="NCBI Taxonomy" id="340016"/>
    <lineage>
        <taxon>Viruses</taxon>
        <taxon>environmental samples</taxon>
    </lineage>
</organism>
<evidence type="ECO:0008006" key="2">
    <source>
        <dbReference type="Google" id="ProtNLM"/>
    </source>
</evidence>
<dbReference type="InterPro" id="IPR011604">
    <property type="entry name" value="PDDEXK-like_dom_sf"/>
</dbReference>
<dbReference type="EMBL" id="KM520333">
    <property type="protein sequence ID" value="AIW56760.1"/>
    <property type="molecule type" value="Genomic_DNA"/>
</dbReference>
<reference evidence="1" key="1">
    <citation type="journal article" date="2014" name="Proc. Natl. Acad. Sci. U.S.A.">
        <title>Ribonucleotide reductases reveal novel viral diversity and predict biological and ecological features of unknown marine viruses.</title>
        <authorList>
            <person name="Sakowski E.G."/>
            <person name="Munsell E.V."/>
            <person name="Hyatt M."/>
            <person name="Kress W."/>
            <person name="Williamson S.J."/>
            <person name="Nasko D.J."/>
            <person name="Polson S.W."/>
            <person name="Wommack K.E."/>
        </authorList>
    </citation>
    <scope>NUCLEOTIDE SEQUENCE</scope>
</reference>
<sequence>MAKINTLIADIYKMLEEGVDTGTMDNRDSMEKFSKSIWAAMTRQLKEGTRQREAGGGLRMSQIGKPDRQLWYTYRGITEPRPIDGQTKLKFMFGDILEALLVLLTELSGHKVTGEQGEVEINGVKGHQDCMIDGVLTDIKSASPYAFKKFKEGTLHTDDPFGYIAQISGYAEANNKDSAAFFAVDKSSGELALMNVESVHMISASSRIDNVKSFLKSDIPPQRCYPDEPDGKSGNKKLAVGCIFCPFNEECWKDANGGMGLRKFQYSNGVRYLTQVAKIPDVPEISNAA</sequence>
<proteinExistence type="predicted"/>
<evidence type="ECO:0000313" key="1">
    <source>
        <dbReference type="EMBL" id="AIW56760.1"/>
    </source>
</evidence>